<dbReference type="InterPro" id="IPR021851">
    <property type="entry name" value="DUF3455"/>
</dbReference>
<dbReference type="Proteomes" id="UP001362999">
    <property type="component" value="Unassembled WGS sequence"/>
</dbReference>
<evidence type="ECO:0000256" key="1">
    <source>
        <dbReference type="SAM" id="SignalP"/>
    </source>
</evidence>
<feature type="chain" id="PRO_5043877921" description="Malate dehydrogenase" evidence="1">
    <location>
        <begin position="20"/>
        <end position="223"/>
    </location>
</feature>
<keyword evidence="3" id="KW-1185">Reference proteome</keyword>
<dbReference type="EMBL" id="JAWWNJ010000006">
    <property type="protein sequence ID" value="KAK7053625.1"/>
    <property type="molecule type" value="Genomic_DNA"/>
</dbReference>
<evidence type="ECO:0000313" key="3">
    <source>
        <dbReference type="Proteomes" id="UP001362999"/>
    </source>
</evidence>
<dbReference type="Pfam" id="PF11937">
    <property type="entry name" value="DUF3455"/>
    <property type="match status" value="1"/>
</dbReference>
<feature type="signal peptide" evidence="1">
    <location>
        <begin position="1"/>
        <end position="19"/>
    </location>
</feature>
<evidence type="ECO:0008006" key="4">
    <source>
        <dbReference type="Google" id="ProtNLM"/>
    </source>
</evidence>
<dbReference type="AlphaFoldDB" id="A0AAW0DQT6"/>
<sequence length="223" mass="23138">MLSLQLLGALSSAALLVSASPLFPRTCPTTGATMDLPADQTKLVNPNAAPKFILLGAGVQNYSCSAATSTYASIGAVASLFDISCQQKSPAFANIQDAAFDILEAAPADASVDAIGRQVGAPELMGYHYFVSFGTGISPKWDFTSTGSHKGDASAYVIGAKDGNISSPNDPKTDVDWLVLHGVEGSLAAQMFRVDTVGGQPPSSCTPGSDPISVKYTAKYYLY</sequence>
<dbReference type="PANTHER" id="PTHR35567:SF1">
    <property type="entry name" value="CONSERVED FUNGAL PROTEIN (AFU_ORTHOLOGUE AFUA_1G14230)"/>
    <property type="match status" value="1"/>
</dbReference>
<reference evidence="2 3" key="1">
    <citation type="journal article" date="2024" name="J Genomics">
        <title>Draft genome sequencing and assembly of Favolaschia claudopus CIRM-BRFM 2984 isolated from oak limbs.</title>
        <authorList>
            <person name="Navarro D."/>
            <person name="Drula E."/>
            <person name="Chaduli D."/>
            <person name="Cazenave R."/>
            <person name="Ahrendt S."/>
            <person name="Wang J."/>
            <person name="Lipzen A."/>
            <person name="Daum C."/>
            <person name="Barry K."/>
            <person name="Grigoriev I.V."/>
            <person name="Favel A."/>
            <person name="Rosso M.N."/>
            <person name="Martin F."/>
        </authorList>
    </citation>
    <scope>NUCLEOTIDE SEQUENCE [LARGE SCALE GENOMIC DNA]</scope>
    <source>
        <strain evidence="2 3">CIRM-BRFM 2984</strain>
    </source>
</reference>
<organism evidence="2 3">
    <name type="scientific">Favolaschia claudopus</name>
    <dbReference type="NCBI Taxonomy" id="2862362"/>
    <lineage>
        <taxon>Eukaryota</taxon>
        <taxon>Fungi</taxon>
        <taxon>Dikarya</taxon>
        <taxon>Basidiomycota</taxon>
        <taxon>Agaricomycotina</taxon>
        <taxon>Agaricomycetes</taxon>
        <taxon>Agaricomycetidae</taxon>
        <taxon>Agaricales</taxon>
        <taxon>Marasmiineae</taxon>
        <taxon>Mycenaceae</taxon>
        <taxon>Favolaschia</taxon>
    </lineage>
</organism>
<evidence type="ECO:0000313" key="2">
    <source>
        <dbReference type="EMBL" id="KAK7053625.1"/>
    </source>
</evidence>
<proteinExistence type="predicted"/>
<keyword evidence="1" id="KW-0732">Signal</keyword>
<dbReference type="PANTHER" id="PTHR35567">
    <property type="entry name" value="MALATE DEHYDROGENASE (AFU_ORTHOLOGUE AFUA_2G13800)"/>
    <property type="match status" value="1"/>
</dbReference>
<accession>A0AAW0DQT6</accession>
<protein>
    <recommendedName>
        <fullName evidence="4">Malate dehydrogenase</fullName>
    </recommendedName>
</protein>
<name>A0AAW0DQT6_9AGAR</name>
<gene>
    <name evidence="2" type="ORF">R3P38DRAFT_1462639</name>
</gene>
<comment type="caution">
    <text evidence="2">The sequence shown here is derived from an EMBL/GenBank/DDBJ whole genome shotgun (WGS) entry which is preliminary data.</text>
</comment>